<proteinExistence type="predicted"/>
<dbReference type="EMBL" id="FNFP01000001">
    <property type="protein sequence ID" value="SDK19164.1"/>
    <property type="molecule type" value="Genomic_DNA"/>
</dbReference>
<dbReference type="AlphaFoldDB" id="A0A1G8ZX00"/>
<accession>A0A1G8ZX00</accession>
<keyword evidence="2" id="KW-1185">Reference proteome</keyword>
<evidence type="ECO:0000313" key="2">
    <source>
        <dbReference type="Proteomes" id="UP000198718"/>
    </source>
</evidence>
<sequence length="259" mass="28854">MLINVSEKPVIFIENGKFFGTLKGFIFNQNKLAFVYCKAQEKYVYIPIEQVVMGSDAVMLKNSYRESLLSVSSKPEIYTLQGEKIGEACGVEFDEDFQVAAIHTTDTRIEKDDILSMDHIIIINSKKVSPTSASSSPGAYPVENSLDLLNQELSLDNDPMDTTEIPAEEHEGIETIQEVLEDTTVTEELQISQEVTSSIEVQIESSIDPRYNYLLGKELIEDILIADSTFSKGNIIDANLIQLAMDNNAIVKVIMNAED</sequence>
<evidence type="ECO:0008006" key="3">
    <source>
        <dbReference type="Google" id="ProtNLM"/>
    </source>
</evidence>
<dbReference type="OrthoDB" id="1952729at2"/>
<reference evidence="1 2" key="1">
    <citation type="submission" date="2016-10" db="EMBL/GenBank/DDBJ databases">
        <authorList>
            <person name="de Groot N.N."/>
        </authorList>
    </citation>
    <scope>NUCLEOTIDE SEQUENCE [LARGE SCALE GENOMIC DNA]</scope>
    <source>
        <strain evidence="1 2">DSM 18346</strain>
    </source>
</reference>
<dbReference type="RefSeq" id="WP_090551057.1">
    <property type="nucleotide sequence ID" value="NZ_FNFP01000001.1"/>
</dbReference>
<name>A0A1G8ZX00_9FIRM</name>
<organism evidence="1 2">
    <name type="scientific">Natronincola ferrireducens</name>
    <dbReference type="NCBI Taxonomy" id="393762"/>
    <lineage>
        <taxon>Bacteria</taxon>
        <taxon>Bacillati</taxon>
        <taxon>Bacillota</taxon>
        <taxon>Clostridia</taxon>
        <taxon>Peptostreptococcales</taxon>
        <taxon>Natronincolaceae</taxon>
        <taxon>Natronincola</taxon>
    </lineage>
</organism>
<evidence type="ECO:0000313" key="1">
    <source>
        <dbReference type="EMBL" id="SDK19164.1"/>
    </source>
</evidence>
<dbReference type="Proteomes" id="UP000198718">
    <property type="component" value="Unassembled WGS sequence"/>
</dbReference>
<protein>
    <recommendedName>
        <fullName evidence="3">PRC-barrel domain-containing protein</fullName>
    </recommendedName>
</protein>
<dbReference type="STRING" id="393762.SAMN05660472_00982"/>
<gene>
    <name evidence="1" type="ORF">SAMN05660472_00982</name>
</gene>